<dbReference type="Gene3D" id="1.10.510.10">
    <property type="entry name" value="Transferase(Phosphotransferase) domain 1"/>
    <property type="match status" value="2"/>
</dbReference>
<sequence>MFMMIFKIEQKSSLFGSSICSCIYFPTLQTLRHEWTCEKTITTIQFNAAEASFLLAQGKKDVNAIVYDNECNARSFQVVATSTVERSLNLSNLDIVQVQSYPRVYQLLLNNNKLETFMPAGLDNDMEDLKLASNFITDLSGFSFPRRLNYLDLSFNSITTLSVATPWPESGELQTLLLHGNSLSSVASDTFTKLVALQSLSLSNTGISNMDDVVLPVSLRILNATKNSFTSATTKLSNLPTALQYLDLSNNLLTEFPTVVSSLTTLVELNLESNGIKTISGITFASTLHKVYLDNNPLSNIEICRSDVSVFQSLTEFTVPSSVSSTCVNSKATKEEIQGVAFCVLEDDDCIITSTTDSKRGSLSGANINDIASSSETTSSEASNNSSNSIFSVKSVGIIGSTFFLVGVLLSALVFGLIWTKRKNSDDNRDQHAVLKLNYERQLGSSGGNVMLFTNSGRASRVFGKGNDDYRDIDSKGENNSTFGGSGFNTPGEVAWGIYESPLDKYNLVALLEPSPKDKGYLGASTASLQARSKLKIKVDLDDLLVYEIPPEEIQMRRALHLFSSKKSSKAALALSSVGVGSSRKMVDSALFLAEYQGYKVVIQTLTRSKKCLEKRFVEQIRLAASLDHASIVHFIGVTTGCSTTASRQRGSSGATAPNVDCGLTNNMNESVASSKTKSRYPNMGAPSWHLGVVFEYMQYGSLASMFEYERYRREGKELIPDSSVTAPFGSANSNIFSWYPVFTNSSASATGNPNANWRCKLSFALDVAMGLVYLHANNYAHGRICARKVLVNEQGEAKLSAMDVLLPSDLVRIKDKNHGMADDFRGSLRYSARWTVQRITGLRSKVPKHQTSGNLGRSRYANNSEQSDMSGASEVSSATLDNNSQSGDNPAFDENCDMTSLKSSGIGSSIVAVQRDDVYAFGTFLWELDTMIAVEEDLASSRVNAGGKPHLLKFSRDCPFELQELARQCWNEVPSERPDAIDIQEELVRVLEGRLTTSGQLAPTTWTRPSHLSSTSAISSLSSSDLSLKVSSLPSSHSLKAVPIANHL</sequence>
<dbReference type="PANTHER" id="PTHR48056:SF81">
    <property type="entry name" value="RECEPTOR PROTEIN-TYROSINE KINASE CEPR1"/>
    <property type="match status" value="1"/>
</dbReference>
<evidence type="ECO:0000256" key="3">
    <source>
        <dbReference type="ARBA" id="ARBA00022741"/>
    </source>
</evidence>
<accession>A0ABN8CX42</accession>
<proteinExistence type="predicted"/>
<evidence type="ECO:0000256" key="1">
    <source>
        <dbReference type="ARBA" id="ARBA00022614"/>
    </source>
</evidence>
<dbReference type="Proteomes" id="UP001158986">
    <property type="component" value="Unassembled WGS sequence"/>
</dbReference>
<dbReference type="PANTHER" id="PTHR48056">
    <property type="entry name" value="LRR RECEPTOR-LIKE SERINE/THREONINE-PROTEIN KINASE-RELATED"/>
    <property type="match status" value="1"/>
</dbReference>
<keyword evidence="2" id="KW-0677">Repeat</keyword>
<evidence type="ECO:0000256" key="5">
    <source>
        <dbReference type="SAM" id="MobiDB-lite"/>
    </source>
</evidence>
<keyword evidence="3" id="KW-0547">Nucleotide-binding</keyword>
<keyword evidence="6" id="KW-1133">Transmembrane helix</keyword>
<evidence type="ECO:0000256" key="2">
    <source>
        <dbReference type="ARBA" id="ARBA00022737"/>
    </source>
</evidence>
<dbReference type="InterPro" id="IPR011009">
    <property type="entry name" value="Kinase-like_dom_sf"/>
</dbReference>
<dbReference type="InterPro" id="IPR001611">
    <property type="entry name" value="Leu-rich_rpt"/>
</dbReference>
<dbReference type="SMART" id="SM00219">
    <property type="entry name" value="TyrKc"/>
    <property type="match status" value="1"/>
</dbReference>
<dbReference type="Pfam" id="PF07714">
    <property type="entry name" value="PK_Tyr_Ser-Thr"/>
    <property type="match status" value="2"/>
</dbReference>
<dbReference type="InterPro" id="IPR001245">
    <property type="entry name" value="Ser-Thr/Tyr_kinase_cat_dom"/>
</dbReference>
<dbReference type="Pfam" id="PF00560">
    <property type="entry name" value="LRR_1"/>
    <property type="match status" value="1"/>
</dbReference>
<keyword evidence="9" id="KW-1185">Reference proteome</keyword>
<evidence type="ECO:0000259" key="7">
    <source>
        <dbReference type="PROSITE" id="PS50011"/>
    </source>
</evidence>
<dbReference type="InterPro" id="IPR000719">
    <property type="entry name" value="Prot_kinase_dom"/>
</dbReference>
<dbReference type="Gene3D" id="3.80.10.10">
    <property type="entry name" value="Ribonuclease Inhibitor"/>
    <property type="match status" value="1"/>
</dbReference>
<organism evidence="8 9">
    <name type="scientific">Peronospora belbahrii</name>
    <dbReference type="NCBI Taxonomy" id="622444"/>
    <lineage>
        <taxon>Eukaryota</taxon>
        <taxon>Sar</taxon>
        <taxon>Stramenopiles</taxon>
        <taxon>Oomycota</taxon>
        <taxon>Peronosporomycetes</taxon>
        <taxon>Peronosporales</taxon>
        <taxon>Peronosporaceae</taxon>
        <taxon>Peronospora</taxon>
    </lineage>
</organism>
<gene>
    <name evidence="8" type="ORF">PBS001_LOCUS3307</name>
</gene>
<dbReference type="EMBL" id="CAKLCB010000186">
    <property type="protein sequence ID" value="CAH0516654.1"/>
    <property type="molecule type" value="Genomic_DNA"/>
</dbReference>
<dbReference type="PROSITE" id="PS51257">
    <property type="entry name" value="PROKAR_LIPOPROTEIN"/>
    <property type="match status" value="1"/>
</dbReference>
<keyword evidence="1" id="KW-0433">Leucine-rich repeat</keyword>
<comment type="caution">
    <text evidence="8">The sequence shown here is derived from an EMBL/GenBank/DDBJ whole genome shotgun (WGS) entry which is preliminary data.</text>
</comment>
<dbReference type="InterPro" id="IPR050647">
    <property type="entry name" value="Plant_LRR-RLKs"/>
</dbReference>
<feature type="transmembrane region" description="Helical" evidence="6">
    <location>
        <begin position="396"/>
        <end position="419"/>
    </location>
</feature>
<evidence type="ECO:0000313" key="8">
    <source>
        <dbReference type="EMBL" id="CAH0516654.1"/>
    </source>
</evidence>
<evidence type="ECO:0000256" key="4">
    <source>
        <dbReference type="ARBA" id="ARBA00022840"/>
    </source>
</evidence>
<keyword evidence="4" id="KW-0067">ATP-binding</keyword>
<dbReference type="PROSITE" id="PS51450">
    <property type="entry name" value="LRR"/>
    <property type="match status" value="3"/>
</dbReference>
<dbReference type="SMART" id="SM00364">
    <property type="entry name" value="LRR_BAC"/>
    <property type="match status" value="3"/>
</dbReference>
<keyword evidence="6" id="KW-0812">Transmembrane</keyword>
<feature type="compositionally biased region" description="Polar residues" evidence="5">
    <location>
        <begin position="850"/>
        <end position="889"/>
    </location>
</feature>
<name>A0ABN8CX42_9STRA</name>
<feature type="region of interest" description="Disordered" evidence="5">
    <location>
        <begin position="844"/>
        <end position="895"/>
    </location>
</feature>
<keyword evidence="6" id="KW-0472">Membrane</keyword>
<protein>
    <recommendedName>
        <fullName evidence="7">Protein kinase domain-containing protein</fullName>
    </recommendedName>
</protein>
<dbReference type="SUPFAM" id="SSF52058">
    <property type="entry name" value="L domain-like"/>
    <property type="match status" value="1"/>
</dbReference>
<evidence type="ECO:0000313" key="9">
    <source>
        <dbReference type="Proteomes" id="UP001158986"/>
    </source>
</evidence>
<dbReference type="InterPro" id="IPR003591">
    <property type="entry name" value="Leu-rich_rpt_typical-subtyp"/>
</dbReference>
<feature type="domain" description="Protein kinase" evidence="7">
    <location>
        <begin position="572"/>
        <end position="989"/>
    </location>
</feature>
<dbReference type="InterPro" id="IPR020635">
    <property type="entry name" value="Tyr_kinase_cat_dom"/>
</dbReference>
<dbReference type="SMART" id="SM00369">
    <property type="entry name" value="LRR_TYP"/>
    <property type="match status" value="5"/>
</dbReference>
<dbReference type="InterPro" id="IPR032675">
    <property type="entry name" value="LRR_dom_sf"/>
</dbReference>
<reference evidence="8 9" key="1">
    <citation type="submission" date="2021-11" db="EMBL/GenBank/DDBJ databases">
        <authorList>
            <person name="Islam A."/>
            <person name="Islam S."/>
            <person name="Flora M.S."/>
            <person name="Rahman M."/>
            <person name="Ziaur R.M."/>
            <person name="Epstein J.H."/>
            <person name="Hassan M."/>
            <person name="Klassen M."/>
            <person name="Woodard K."/>
            <person name="Webb A."/>
            <person name="Webby R.J."/>
            <person name="El Zowalaty M.E."/>
        </authorList>
    </citation>
    <scope>NUCLEOTIDE SEQUENCE [LARGE SCALE GENOMIC DNA]</scope>
    <source>
        <strain evidence="8">Pbs1</strain>
    </source>
</reference>
<evidence type="ECO:0000256" key="6">
    <source>
        <dbReference type="SAM" id="Phobius"/>
    </source>
</evidence>
<dbReference type="SUPFAM" id="SSF56112">
    <property type="entry name" value="Protein kinase-like (PK-like)"/>
    <property type="match status" value="2"/>
</dbReference>
<dbReference type="PROSITE" id="PS50011">
    <property type="entry name" value="PROTEIN_KINASE_DOM"/>
    <property type="match status" value="1"/>
</dbReference>